<feature type="coiled-coil region" evidence="1">
    <location>
        <begin position="4"/>
        <end position="80"/>
    </location>
</feature>
<evidence type="ECO:0000313" key="3">
    <source>
        <dbReference type="Proteomes" id="UP000224963"/>
    </source>
</evidence>
<accession>A0A1D6X8G3</accession>
<protein>
    <submittedName>
        <fullName evidence="2">Uncharacterized protein</fullName>
    </submittedName>
</protein>
<name>A0A1D6X8G3_9CAUD</name>
<proteinExistence type="predicted"/>
<gene>
    <name evidence="2" type="ORF">PBC4_114</name>
</gene>
<dbReference type="EMBL" id="KT070866">
    <property type="protein sequence ID" value="AKQ08306.1"/>
    <property type="molecule type" value="Genomic_DNA"/>
</dbReference>
<keyword evidence="1" id="KW-0175">Coiled coil</keyword>
<sequence length="139" mass="16573">MFGRKALKEEVLFYKQRAERIEIEKWDMQRGISQLERDKKSLEKSLNAHKDTIFKLKKEKKQLEDELNAEKEFRKHLQEQLNEKQTKDELIAQLAELLLDENRGTEKESLIQQMHGALRINNNQHVPQGAEPQWLNPQQ</sequence>
<evidence type="ECO:0000313" key="2">
    <source>
        <dbReference type="EMBL" id="AKQ08306.1"/>
    </source>
</evidence>
<organism evidence="2 3">
    <name type="scientific">Bacillus phage PBC4</name>
    <dbReference type="NCBI Taxonomy" id="1675028"/>
    <lineage>
        <taxon>Viruses</taxon>
        <taxon>Duplodnaviria</taxon>
        <taxon>Heunggongvirae</taxon>
        <taxon>Uroviricota</taxon>
        <taxon>Caudoviricetes</taxon>
        <taxon>Sejongvirinae</taxon>
        <taxon>Yihwangvirus</taxon>
        <taxon>Yihwangvirus PBC4</taxon>
    </lineage>
</organism>
<reference evidence="2 3" key="1">
    <citation type="journal article" date="2016" name="FEMS Microbiol. Lett.">
        <title>Characterization of LysPBC4, a novel Bacillus cereus-specific endolysin of bacteriophage PBC4.</title>
        <authorList>
            <person name="Na H."/>
            <person name="Kong M."/>
            <person name="Ryu S."/>
        </authorList>
    </citation>
    <scope>NUCLEOTIDE SEQUENCE [LARGE SCALE GENOMIC DNA]</scope>
</reference>
<keyword evidence="3" id="KW-1185">Reference proteome</keyword>
<evidence type="ECO:0000256" key="1">
    <source>
        <dbReference type="SAM" id="Coils"/>
    </source>
</evidence>
<dbReference type="Proteomes" id="UP000224963">
    <property type="component" value="Segment"/>
</dbReference>